<dbReference type="AlphaFoldDB" id="A0A8H7T9H1"/>
<dbReference type="EMBL" id="JAFJYH010000242">
    <property type="protein sequence ID" value="KAG4414935.1"/>
    <property type="molecule type" value="Genomic_DNA"/>
</dbReference>
<feature type="region of interest" description="Disordered" evidence="1">
    <location>
        <begin position="1"/>
        <end position="43"/>
    </location>
</feature>
<organism evidence="2 3">
    <name type="scientific">Cadophora malorum</name>
    <dbReference type="NCBI Taxonomy" id="108018"/>
    <lineage>
        <taxon>Eukaryota</taxon>
        <taxon>Fungi</taxon>
        <taxon>Dikarya</taxon>
        <taxon>Ascomycota</taxon>
        <taxon>Pezizomycotina</taxon>
        <taxon>Leotiomycetes</taxon>
        <taxon>Helotiales</taxon>
        <taxon>Ploettnerulaceae</taxon>
        <taxon>Cadophora</taxon>
    </lineage>
</organism>
<name>A0A8H7T9H1_9HELO</name>
<sequence>MGRLTAQRGDGEANNSVHMPTPLETLVSPSMPEHQQFHQAEDQDMTQVTRWAIKSGQEVWTILITSYLVMLHFKIT</sequence>
<comment type="caution">
    <text evidence="2">The sequence shown here is derived from an EMBL/GenBank/DDBJ whole genome shotgun (WGS) entry which is preliminary data.</text>
</comment>
<keyword evidence="3" id="KW-1185">Reference proteome</keyword>
<evidence type="ECO:0000313" key="2">
    <source>
        <dbReference type="EMBL" id="KAG4414935.1"/>
    </source>
</evidence>
<proteinExistence type="predicted"/>
<reference evidence="2" key="1">
    <citation type="submission" date="2021-02" db="EMBL/GenBank/DDBJ databases">
        <title>Genome sequence Cadophora malorum strain M34.</title>
        <authorList>
            <person name="Stefanovic E."/>
            <person name="Vu D."/>
            <person name="Scully C."/>
            <person name="Dijksterhuis J."/>
            <person name="Roader J."/>
            <person name="Houbraken J."/>
        </authorList>
    </citation>
    <scope>NUCLEOTIDE SEQUENCE</scope>
    <source>
        <strain evidence="2">M34</strain>
    </source>
</reference>
<evidence type="ECO:0000256" key="1">
    <source>
        <dbReference type="SAM" id="MobiDB-lite"/>
    </source>
</evidence>
<dbReference type="Proteomes" id="UP000664132">
    <property type="component" value="Unassembled WGS sequence"/>
</dbReference>
<protein>
    <submittedName>
        <fullName evidence="2">Uncharacterized protein</fullName>
    </submittedName>
</protein>
<accession>A0A8H7T9H1</accession>
<gene>
    <name evidence="2" type="ORF">IFR04_011912</name>
</gene>
<evidence type="ECO:0000313" key="3">
    <source>
        <dbReference type="Proteomes" id="UP000664132"/>
    </source>
</evidence>